<accession>A0ACC2S1W5</accession>
<name>A0ACC2S1W5_9FUNG</name>
<proteinExistence type="predicted"/>
<dbReference type="Proteomes" id="UP001165960">
    <property type="component" value="Unassembled WGS sequence"/>
</dbReference>
<comment type="caution">
    <text evidence="1">The sequence shown here is derived from an EMBL/GenBank/DDBJ whole genome shotgun (WGS) entry which is preliminary data.</text>
</comment>
<evidence type="ECO:0000313" key="2">
    <source>
        <dbReference type="Proteomes" id="UP001165960"/>
    </source>
</evidence>
<keyword evidence="2" id="KW-1185">Reference proteome</keyword>
<gene>
    <name evidence="1" type="ORF">DSO57_1034685</name>
</gene>
<evidence type="ECO:0000313" key="1">
    <source>
        <dbReference type="EMBL" id="KAJ9056291.1"/>
    </source>
</evidence>
<organism evidence="1 2">
    <name type="scientific">Entomophthora muscae</name>
    <dbReference type="NCBI Taxonomy" id="34485"/>
    <lineage>
        <taxon>Eukaryota</taxon>
        <taxon>Fungi</taxon>
        <taxon>Fungi incertae sedis</taxon>
        <taxon>Zoopagomycota</taxon>
        <taxon>Entomophthoromycotina</taxon>
        <taxon>Entomophthoromycetes</taxon>
        <taxon>Entomophthorales</taxon>
        <taxon>Entomophthoraceae</taxon>
        <taxon>Entomophthora</taxon>
    </lineage>
</organism>
<sequence length="193" mass="22393">MDINPQIKLMIRYKITYLNPASKYEPLNLTVAWFWPDAVTPLSLGPILAFYVWSLRDQANPGLSIDKKRLSENLTLVVGHMPTKPSCAIHSKELKTLDSVSPRETRSWFGEKKTRVFLPKQYPRKRCALDIDTPFKMKWSSNFSESLSLSKMYEIMHPRRTSTSSKLDGLTPPMHAFLLKKLDPEYFGYILFY</sequence>
<reference evidence="1" key="1">
    <citation type="submission" date="2022-04" db="EMBL/GenBank/DDBJ databases">
        <title>Genome of the entomopathogenic fungus Entomophthora muscae.</title>
        <authorList>
            <person name="Elya C."/>
            <person name="Lovett B.R."/>
            <person name="Lee E."/>
            <person name="Macias A.M."/>
            <person name="Hajek A.E."/>
            <person name="De Bivort B.L."/>
            <person name="Kasson M.T."/>
            <person name="De Fine Licht H.H."/>
            <person name="Stajich J.E."/>
        </authorList>
    </citation>
    <scope>NUCLEOTIDE SEQUENCE</scope>
    <source>
        <strain evidence="1">Berkeley</strain>
    </source>
</reference>
<dbReference type="EMBL" id="QTSX02005972">
    <property type="protein sequence ID" value="KAJ9056291.1"/>
    <property type="molecule type" value="Genomic_DNA"/>
</dbReference>
<protein>
    <submittedName>
        <fullName evidence="1">Uncharacterized protein</fullName>
    </submittedName>
</protein>